<sequence>MKITVLGVALLALACNVPTYAAETREQIYRIGADVDATGRITATQLDADVPASIGSVVSAAVKQWHFVPARRDGQPVPAHTFVYTKLKAIPDTHGGYSLRISFEGNGPRMLKQNIQPHYPMDAVRRRECAFVVLDATVQPDGSLGDLSAHSRFDDWPLRSSFIGSVLAAAKQWHAIPEQVDGQPVATRMHLSASFTLNEPIFTAKQTRILNNYAREEAADNAQPGIPLPSDQTLALDSPLKPNAVATITNAP</sequence>
<evidence type="ECO:0000313" key="4">
    <source>
        <dbReference type="Proteomes" id="UP000252387"/>
    </source>
</evidence>
<dbReference type="GO" id="GO:0055085">
    <property type="term" value="P:transmembrane transport"/>
    <property type="evidence" value="ECO:0007669"/>
    <property type="project" value="InterPro"/>
</dbReference>
<feature type="domain" description="TonB C-terminal" evidence="2">
    <location>
        <begin position="116"/>
        <end position="197"/>
    </location>
</feature>
<evidence type="ECO:0000256" key="1">
    <source>
        <dbReference type="SAM" id="SignalP"/>
    </source>
</evidence>
<accession>A0A368KA25</accession>
<feature type="signal peptide" evidence="1">
    <location>
        <begin position="1"/>
        <end position="21"/>
    </location>
</feature>
<dbReference type="SUPFAM" id="SSF74653">
    <property type="entry name" value="TolA/TonB C-terminal domain"/>
    <property type="match status" value="2"/>
</dbReference>
<dbReference type="EMBL" id="QFWQ01000011">
    <property type="protein sequence ID" value="RCS28694.1"/>
    <property type="molecule type" value="Genomic_DNA"/>
</dbReference>
<dbReference type="PROSITE" id="PS51257">
    <property type="entry name" value="PROKAR_LIPOPROTEIN"/>
    <property type="match status" value="1"/>
</dbReference>
<dbReference type="OrthoDB" id="5950401at2"/>
<reference evidence="3 4" key="1">
    <citation type="submission" date="2018-05" db="EMBL/GenBank/DDBJ databases">
        <title>Draft genome sequence of Rhodanobacter denitrificans Yn1 isolated from gold copper mine.</title>
        <authorList>
            <person name="Yang N."/>
            <person name="Mazhar H.S."/>
            <person name="Rensing C."/>
        </authorList>
    </citation>
    <scope>NUCLEOTIDE SEQUENCE [LARGE SCALE GENOMIC DNA]</scope>
    <source>
        <strain evidence="3 4">Yn1</strain>
    </source>
</reference>
<dbReference type="Gene3D" id="3.30.1150.10">
    <property type="match status" value="2"/>
</dbReference>
<dbReference type="AlphaFoldDB" id="A0A368KA25"/>
<keyword evidence="1" id="KW-0732">Signal</keyword>
<evidence type="ECO:0000259" key="2">
    <source>
        <dbReference type="Pfam" id="PF03544"/>
    </source>
</evidence>
<proteinExistence type="predicted"/>
<dbReference type="Pfam" id="PF03544">
    <property type="entry name" value="TonB_C"/>
    <property type="match status" value="1"/>
</dbReference>
<dbReference type="InterPro" id="IPR037682">
    <property type="entry name" value="TonB_C"/>
</dbReference>
<keyword evidence="4" id="KW-1185">Reference proteome</keyword>
<comment type="caution">
    <text evidence="3">The sequence shown here is derived from an EMBL/GenBank/DDBJ whole genome shotgun (WGS) entry which is preliminary data.</text>
</comment>
<feature type="chain" id="PRO_5016603470" evidence="1">
    <location>
        <begin position="22"/>
        <end position="252"/>
    </location>
</feature>
<name>A0A368KA25_9GAMM</name>
<protein>
    <submittedName>
        <fullName evidence="3">Energy transducer TonB</fullName>
    </submittedName>
</protein>
<organism evidence="3 4">
    <name type="scientific">Rhodanobacter denitrificans</name>
    <dbReference type="NCBI Taxonomy" id="666685"/>
    <lineage>
        <taxon>Bacteria</taxon>
        <taxon>Pseudomonadati</taxon>
        <taxon>Pseudomonadota</taxon>
        <taxon>Gammaproteobacteria</taxon>
        <taxon>Lysobacterales</taxon>
        <taxon>Rhodanobacteraceae</taxon>
        <taxon>Rhodanobacter</taxon>
    </lineage>
</organism>
<gene>
    <name evidence="3" type="ORF">DEO45_15960</name>
</gene>
<dbReference type="Proteomes" id="UP000252387">
    <property type="component" value="Unassembled WGS sequence"/>
</dbReference>
<evidence type="ECO:0000313" key="3">
    <source>
        <dbReference type="EMBL" id="RCS28694.1"/>
    </source>
</evidence>